<evidence type="ECO:0000313" key="2">
    <source>
        <dbReference type="Proteomes" id="UP001364224"/>
    </source>
</evidence>
<reference evidence="1 2" key="1">
    <citation type="submission" date="2024-02" db="EMBL/GenBank/DDBJ databases">
        <title>Adaptive strategies in a cosmopolitan and abundant soil bacterium.</title>
        <authorList>
            <person name="Carini P."/>
        </authorList>
    </citation>
    <scope>NUCLEOTIDE SEQUENCE [LARGE SCALE GENOMIC DNA]</scope>
    <source>
        <strain evidence="1 2">AZCC 1608</strain>
    </source>
</reference>
<evidence type="ECO:0000313" key="1">
    <source>
        <dbReference type="EMBL" id="MEH2557538.1"/>
    </source>
</evidence>
<organism evidence="1 2">
    <name type="scientific">Bradyrhizobium algeriense</name>
    <dbReference type="NCBI Taxonomy" id="634784"/>
    <lineage>
        <taxon>Bacteria</taxon>
        <taxon>Pseudomonadati</taxon>
        <taxon>Pseudomonadota</taxon>
        <taxon>Alphaproteobacteria</taxon>
        <taxon>Hyphomicrobiales</taxon>
        <taxon>Nitrobacteraceae</taxon>
        <taxon>Bradyrhizobium</taxon>
    </lineage>
</organism>
<dbReference type="Proteomes" id="UP001364224">
    <property type="component" value="Unassembled WGS sequence"/>
</dbReference>
<dbReference type="EMBL" id="JAZHRV010000001">
    <property type="protein sequence ID" value="MEH2557538.1"/>
    <property type="molecule type" value="Genomic_DNA"/>
</dbReference>
<keyword evidence="2" id="KW-1185">Reference proteome</keyword>
<name>A0ABU8BG56_9BRAD</name>
<gene>
    <name evidence="1" type="ORF">V1286_005067</name>
</gene>
<sequence>MNLHKRQSAHGNLGIGEGLAIEAMAQSRL</sequence>
<comment type="caution">
    <text evidence="1">The sequence shown here is derived from an EMBL/GenBank/DDBJ whole genome shotgun (WGS) entry which is preliminary data.</text>
</comment>
<accession>A0ABU8BG56</accession>
<protein>
    <submittedName>
        <fullName evidence="1">Uncharacterized protein</fullName>
    </submittedName>
</protein>
<proteinExistence type="predicted"/>